<accession>A0ABD1XRM0</accession>
<evidence type="ECO:0000313" key="2">
    <source>
        <dbReference type="EMBL" id="KAL2611602.1"/>
    </source>
</evidence>
<dbReference type="Pfam" id="PF03140">
    <property type="entry name" value="DUF247"/>
    <property type="match status" value="2"/>
</dbReference>
<gene>
    <name evidence="2" type="ORF">R1flu_023294</name>
</gene>
<feature type="transmembrane region" description="Helical" evidence="1">
    <location>
        <begin position="429"/>
        <end position="452"/>
    </location>
</feature>
<keyword evidence="3" id="KW-1185">Reference proteome</keyword>
<evidence type="ECO:0000256" key="1">
    <source>
        <dbReference type="SAM" id="Phobius"/>
    </source>
</evidence>
<keyword evidence="1" id="KW-0472">Membrane</keyword>
<dbReference type="Proteomes" id="UP001605036">
    <property type="component" value="Unassembled WGS sequence"/>
</dbReference>
<keyword evidence="1" id="KW-0812">Transmembrane</keyword>
<evidence type="ECO:0000313" key="3">
    <source>
        <dbReference type="Proteomes" id="UP001605036"/>
    </source>
</evidence>
<dbReference type="AlphaFoldDB" id="A0ABD1XRM0"/>
<proteinExistence type="predicted"/>
<organism evidence="2 3">
    <name type="scientific">Riccia fluitans</name>
    <dbReference type="NCBI Taxonomy" id="41844"/>
    <lineage>
        <taxon>Eukaryota</taxon>
        <taxon>Viridiplantae</taxon>
        <taxon>Streptophyta</taxon>
        <taxon>Embryophyta</taxon>
        <taxon>Marchantiophyta</taxon>
        <taxon>Marchantiopsida</taxon>
        <taxon>Marchantiidae</taxon>
        <taxon>Marchantiales</taxon>
        <taxon>Ricciaceae</taxon>
        <taxon>Riccia</taxon>
    </lineage>
</organism>
<dbReference type="InterPro" id="IPR004158">
    <property type="entry name" value="DUF247_pln"/>
</dbReference>
<sequence>MGAVDDASWIVTFHDIVATAESSTQHKYCVYRIPDSIRKLRPLSYTFIVLPLGPYNVKLTLGDSVVELKREVTGVLFKSAFPASSSTASIESAWNKFCVEVAMLPEDKQVRSGGTTSPLLSLCSLVENTLVPAPSTRDQTRAELKNFYEDMSIDSTLQAAVVMDAVFITGVFTRLFSGGPAPAAGSQFDKLLRIFSRGSIHYKFSSAMGDIFSVLENQIPLYMIENVWKKVQQGHGLLRNDVPFTKLLKENVVKALERSGLPHSHPDTVSGLESCDHLLACLYKMVCDPDDSPAATVSADKGYKATLYLPTITFTDLTEKSLLNLCAYEWMNVDIKMKKLFAYVTIMDELIDSEEDVQLLRKGTVIDGNYLGQDKAIVDLFSNPLQNFNATFSDFSHLQEVMDQIERWCRAQWRVKLTRFIDRFKVEPWLVITLVVSTFLLVASILQSIAAVKDIRQW</sequence>
<comment type="caution">
    <text evidence="2">The sequence shown here is derived from an EMBL/GenBank/DDBJ whole genome shotgun (WGS) entry which is preliminary data.</text>
</comment>
<protein>
    <submittedName>
        <fullName evidence="2">Uncharacterized protein</fullName>
    </submittedName>
</protein>
<dbReference type="PANTHER" id="PTHR31549">
    <property type="entry name" value="PROTEIN, PUTATIVE (DUF247)-RELATED-RELATED"/>
    <property type="match status" value="1"/>
</dbReference>
<reference evidence="2 3" key="1">
    <citation type="submission" date="2024-09" db="EMBL/GenBank/DDBJ databases">
        <title>Chromosome-scale assembly of Riccia fluitans.</title>
        <authorList>
            <person name="Paukszto L."/>
            <person name="Sawicki J."/>
            <person name="Karawczyk K."/>
            <person name="Piernik-Szablinska J."/>
            <person name="Szczecinska M."/>
            <person name="Mazdziarz M."/>
        </authorList>
    </citation>
    <scope>NUCLEOTIDE SEQUENCE [LARGE SCALE GENOMIC DNA]</scope>
    <source>
        <strain evidence="2">Rf_01</strain>
        <tissue evidence="2">Aerial parts of the thallus</tissue>
    </source>
</reference>
<name>A0ABD1XRM0_9MARC</name>
<dbReference type="PANTHER" id="PTHR31549:SF25">
    <property type="entry name" value="PROTEIN, PUTATIVE (DUF247)-RELATED"/>
    <property type="match status" value="1"/>
</dbReference>
<keyword evidence="1" id="KW-1133">Transmembrane helix</keyword>
<dbReference type="EMBL" id="JBHFFA010000007">
    <property type="protein sequence ID" value="KAL2611602.1"/>
    <property type="molecule type" value="Genomic_DNA"/>
</dbReference>